<dbReference type="AlphaFoldDB" id="A0A8T0QX01"/>
<gene>
    <name evidence="2" type="ORF">PVAP13_6NG197303</name>
</gene>
<reference evidence="2" key="1">
    <citation type="submission" date="2020-05" db="EMBL/GenBank/DDBJ databases">
        <title>WGS assembly of Panicum virgatum.</title>
        <authorList>
            <person name="Lovell J.T."/>
            <person name="Jenkins J."/>
            <person name="Shu S."/>
            <person name="Juenger T.E."/>
            <person name="Schmutz J."/>
        </authorList>
    </citation>
    <scope>NUCLEOTIDE SEQUENCE</scope>
    <source>
        <strain evidence="2">AP13</strain>
    </source>
</reference>
<evidence type="ECO:0000313" key="3">
    <source>
        <dbReference type="Proteomes" id="UP000823388"/>
    </source>
</evidence>
<accession>A0A8T0QX01</accession>
<keyword evidence="3" id="KW-1185">Reference proteome</keyword>
<evidence type="ECO:0000313" key="2">
    <source>
        <dbReference type="EMBL" id="KAG2577590.1"/>
    </source>
</evidence>
<feature type="region of interest" description="Disordered" evidence="1">
    <location>
        <begin position="36"/>
        <end position="82"/>
    </location>
</feature>
<proteinExistence type="predicted"/>
<protein>
    <submittedName>
        <fullName evidence="2">Uncharacterized protein</fullName>
    </submittedName>
</protein>
<sequence>MSGSAPLWPTTGRAASGDAADRCCSVIVAFSRPTRLPDSASLMSGGRKPSDMSRPLQVPDSATTGHGRQRREQLHQGGDVGAAEHGEHTLLLAALRLKEPIHGPVLGLSVPDLQPREQLPDVRLHRRRRAGGVGQHASPDEQRAVPEVEVQLPGERVDGALRPQLLARRGGPAAPREVGRLGERGGHRLQQLAAQHCSAQRCEGTGATLPLQPHA</sequence>
<dbReference type="EMBL" id="CM029048">
    <property type="protein sequence ID" value="KAG2577590.1"/>
    <property type="molecule type" value="Genomic_DNA"/>
</dbReference>
<organism evidence="2 3">
    <name type="scientific">Panicum virgatum</name>
    <name type="common">Blackwell switchgrass</name>
    <dbReference type="NCBI Taxonomy" id="38727"/>
    <lineage>
        <taxon>Eukaryota</taxon>
        <taxon>Viridiplantae</taxon>
        <taxon>Streptophyta</taxon>
        <taxon>Embryophyta</taxon>
        <taxon>Tracheophyta</taxon>
        <taxon>Spermatophyta</taxon>
        <taxon>Magnoliopsida</taxon>
        <taxon>Liliopsida</taxon>
        <taxon>Poales</taxon>
        <taxon>Poaceae</taxon>
        <taxon>PACMAD clade</taxon>
        <taxon>Panicoideae</taxon>
        <taxon>Panicodae</taxon>
        <taxon>Paniceae</taxon>
        <taxon>Panicinae</taxon>
        <taxon>Panicum</taxon>
        <taxon>Panicum sect. Hiantes</taxon>
    </lineage>
</organism>
<evidence type="ECO:0000256" key="1">
    <source>
        <dbReference type="SAM" id="MobiDB-lite"/>
    </source>
</evidence>
<dbReference type="Proteomes" id="UP000823388">
    <property type="component" value="Chromosome 6N"/>
</dbReference>
<comment type="caution">
    <text evidence="2">The sequence shown here is derived from an EMBL/GenBank/DDBJ whole genome shotgun (WGS) entry which is preliminary data.</text>
</comment>
<name>A0A8T0QX01_PANVG</name>